<evidence type="ECO:0000256" key="1">
    <source>
        <dbReference type="ARBA" id="ARBA00004771"/>
    </source>
</evidence>
<keyword evidence="3" id="KW-0808">Transferase</keyword>
<feature type="compositionally biased region" description="Polar residues" evidence="8">
    <location>
        <begin position="953"/>
        <end position="980"/>
    </location>
</feature>
<comment type="caution">
    <text evidence="12">The sequence shown here is derived from an EMBL/GenBank/DDBJ whole genome shotgun (WGS) entry which is preliminary data.</text>
</comment>
<evidence type="ECO:0000256" key="5">
    <source>
        <dbReference type="ARBA" id="ARBA00024360"/>
    </source>
</evidence>
<dbReference type="GO" id="GO:0019432">
    <property type="term" value="P:triglyceride biosynthetic process"/>
    <property type="evidence" value="ECO:0007669"/>
    <property type="project" value="TreeGrafter"/>
</dbReference>
<evidence type="ECO:0000259" key="11">
    <source>
        <dbReference type="Pfam" id="PF06974"/>
    </source>
</evidence>
<dbReference type="AlphaFoldDB" id="A0AAD8ESU8"/>
<evidence type="ECO:0000313" key="12">
    <source>
        <dbReference type="EMBL" id="KAJ9601031.1"/>
    </source>
</evidence>
<proteinExistence type="inferred from homology"/>
<feature type="domain" description="O-acyltransferase WSD1 C-terminal" evidence="11">
    <location>
        <begin position="363"/>
        <end position="503"/>
    </location>
</feature>
<dbReference type="Pfam" id="PF06974">
    <property type="entry name" value="WS_DGAT_C"/>
    <property type="match status" value="1"/>
</dbReference>
<feature type="region of interest" description="Disordered" evidence="8">
    <location>
        <begin position="953"/>
        <end position="1010"/>
    </location>
</feature>
<feature type="compositionally biased region" description="Polar residues" evidence="8">
    <location>
        <begin position="1118"/>
        <end position="1132"/>
    </location>
</feature>
<reference evidence="12" key="1">
    <citation type="journal article" date="2023" name="IScience">
        <title>Live-bearing cockroach genome reveals convergent evolutionary mechanisms linked to viviparity in insects and beyond.</title>
        <authorList>
            <person name="Fouks B."/>
            <person name="Harrison M.C."/>
            <person name="Mikhailova A.A."/>
            <person name="Marchal E."/>
            <person name="English S."/>
            <person name="Carruthers M."/>
            <person name="Jennings E.C."/>
            <person name="Chiamaka E.L."/>
            <person name="Frigard R.A."/>
            <person name="Pippel M."/>
            <person name="Attardo G.M."/>
            <person name="Benoit J.B."/>
            <person name="Bornberg-Bauer E."/>
            <person name="Tobe S.S."/>
        </authorList>
    </citation>
    <scope>NUCLEOTIDE SEQUENCE</scope>
    <source>
        <strain evidence="12">Stay&amp;Tobe</strain>
    </source>
</reference>
<feature type="compositionally biased region" description="Low complexity" evidence="8">
    <location>
        <begin position="1095"/>
        <end position="1117"/>
    </location>
</feature>
<reference evidence="12" key="2">
    <citation type="submission" date="2023-05" db="EMBL/GenBank/DDBJ databases">
        <authorList>
            <person name="Fouks B."/>
        </authorList>
    </citation>
    <scope>NUCLEOTIDE SEQUENCE</scope>
    <source>
        <strain evidence="12">Stay&amp;Tobe</strain>
        <tissue evidence="12">Testes</tissue>
    </source>
</reference>
<comment type="pathway">
    <text evidence="2">Lipid metabolism.</text>
</comment>
<name>A0AAD8ESU8_DIPPU</name>
<accession>A0AAD8ESU8</accession>
<comment type="catalytic activity">
    <reaction evidence="6">
        <text>a long chain fatty alcohol + a fatty acyl-CoA = a long-chain alcohol wax ester + CoA</text>
        <dbReference type="Rhea" id="RHEA:38443"/>
        <dbReference type="ChEBI" id="CHEBI:17135"/>
        <dbReference type="ChEBI" id="CHEBI:57287"/>
        <dbReference type="ChEBI" id="CHEBI:77636"/>
        <dbReference type="ChEBI" id="CHEBI:235323"/>
        <dbReference type="EC" id="2.3.1.75"/>
    </reaction>
</comment>
<evidence type="ECO:0000256" key="3">
    <source>
        <dbReference type="ARBA" id="ARBA00022679"/>
    </source>
</evidence>
<comment type="catalytic activity">
    <reaction evidence="7">
        <text>an acyl-CoA + a 1,2-diacyl-sn-glycerol = a triacyl-sn-glycerol + CoA</text>
        <dbReference type="Rhea" id="RHEA:10868"/>
        <dbReference type="ChEBI" id="CHEBI:17815"/>
        <dbReference type="ChEBI" id="CHEBI:57287"/>
        <dbReference type="ChEBI" id="CHEBI:58342"/>
        <dbReference type="ChEBI" id="CHEBI:64615"/>
        <dbReference type="EC" id="2.3.1.20"/>
    </reaction>
</comment>
<dbReference type="InterPro" id="IPR004255">
    <property type="entry name" value="O-acyltransferase_WSD1_N"/>
</dbReference>
<evidence type="ECO:0008006" key="14">
    <source>
        <dbReference type="Google" id="ProtNLM"/>
    </source>
</evidence>
<dbReference type="InterPro" id="IPR009721">
    <property type="entry name" value="O-acyltransferase_WSD1_C"/>
</dbReference>
<dbReference type="GO" id="GO:0047196">
    <property type="term" value="F:long-chain-alcohol O-fatty-acyltransferase activity"/>
    <property type="evidence" value="ECO:0007669"/>
    <property type="project" value="UniProtKB-EC"/>
</dbReference>
<evidence type="ECO:0000256" key="9">
    <source>
        <dbReference type="SAM" id="Phobius"/>
    </source>
</evidence>
<organism evidence="12 13">
    <name type="scientific">Diploptera punctata</name>
    <name type="common">Pacific beetle cockroach</name>
    <dbReference type="NCBI Taxonomy" id="6984"/>
    <lineage>
        <taxon>Eukaryota</taxon>
        <taxon>Metazoa</taxon>
        <taxon>Ecdysozoa</taxon>
        <taxon>Arthropoda</taxon>
        <taxon>Hexapoda</taxon>
        <taxon>Insecta</taxon>
        <taxon>Pterygota</taxon>
        <taxon>Neoptera</taxon>
        <taxon>Polyneoptera</taxon>
        <taxon>Dictyoptera</taxon>
        <taxon>Blattodea</taxon>
        <taxon>Blaberoidea</taxon>
        <taxon>Blaberidae</taxon>
        <taxon>Diplopterinae</taxon>
        <taxon>Diploptera</taxon>
    </lineage>
</organism>
<dbReference type="GO" id="GO:0004144">
    <property type="term" value="F:diacylglycerol O-acyltransferase activity"/>
    <property type="evidence" value="ECO:0007669"/>
    <property type="project" value="UniProtKB-EC"/>
</dbReference>
<keyword evidence="9" id="KW-1133">Transmembrane helix</keyword>
<evidence type="ECO:0000256" key="7">
    <source>
        <dbReference type="ARBA" id="ARBA00048109"/>
    </source>
</evidence>
<sequence>MAQDSCLRSAPIRRLRHPLEESPLWGVLGSVLAGILALAVGLPVLLVICILIPFCLLGRWLLLFIFWNRQASGDTQGVVAPESVRGNDGRWLGSAWRYSVIHAVLIFEAGAGLDVTHLRNLLLTRVVPLYPRLTRRPVSLPLSAGAGHCWLPDSQFCIDRHVFAGPDMLNTEKQLQDYVGHLLGEGLSSDKPPWELHVLQRVGRHQDTVAVLRVHQSVADGMALVRVLCHSLADCQVLHVPQRPHFGALAFTLNIFRACIVGPLTLLFWLLLTTEDCNVLTQHKAWSGQVSVTWSAAITLPKVTRIKQVTRSTVNCVLLSALAGAARRLLQSCGVKQPPDMKIVLPVDLRSDITSPRLSSRLGSKMAPVVIGLPVGEQEQFLRLWAMRRNLDYLRTSADPVVVYVATAALMATVPGKIARKLLATLTGKATLQFSSLPGPTSTLLVGGHPLKGIYPLLPAQNSLGLAVSVFTYADQVYVAIISDSALSPAASTLLHHLHCQIELLWQLLLHRRVPGESRSHILLRRTDVTGSPVRELRLRLTCVQEEVQRLSTCQSPNQQQGDQNAESEQQDATRLHNLKIEFSELLSELRRRNSAAVGGNFPMFEDEELGGEMWRPRRRAMSCSSSRRSSRSFVGLLTSARPASFIESYSVRSPANPSSPIIFRPTKSVPGSARPSSYIEPHSSSSSSPLICRAAASECILPGAVGPLSPVDLHTSSNRNSPVLHLVQRSAFCSTNISVISEHPGEIRENQISSVVNESVNSVFSSNDEHDGECVDSEGTYDMVVQSIHDSYHDIHSDRNITQNLAHNTQSTTDCAIQVENLNSPYHSPNKLKDKGITTSPKFIPANINMKNQVHSLPNNSGINTKPSIDSPIRTISQATDDKNLNASTMNPKELQTNFQNNPVQKTLFAESSECFTNKGPIQSPCKKSLMNNSININHSTELNTQDINAQTNTSDATSNQSVIKSLESSNNASEPHNQCQKHHKEKSVLEKTTKSESNTRQYSDNTTNYNAPACVVTLSSSPEQTESNRQTNIPPGMSCSISIPELSCSLSSTSSVLTGEQSIGYEAMESPETSPTLSLVSPKYSFSSLSISSESSGKTFNSSSTFPPSTPSSPSQFEHASNFNSCQESK</sequence>
<dbReference type="Pfam" id="PF03007">
    <property type="entry name" value="WS_DGAT_cat"/>
    <property type="match status" value="1"/>
</dbReference>
<feature type="region of interest" description="Disordered" evidence="8">
    <location>
        <begin position="1021"/>
        <end position="1040"/>
    </location>
</feature>
<evidence type="ECO:0000256" key="6">
    <source>
        <dbReference type="ARBA" id="ARBA00047604"/>
    </source>
</evidence>
<keyword evidence="13" id="KW-1185">Reference proteome</keyword>
<protein>
    <recommendedName>
        <fullName evidence="14">Diacylglycerol O-acyltransferase</fullName>
    </recommendedName>
</protein>
<evidence type="ECO:0000259" key="10">
    <source>
        <dbReference type="Pfam" id="PF03007"/>
    </source>
</evidence>
<dbReference type="Proteomes" id="UP001233999">
    <property type="component" value="Unassembled WGS sequence"/>
</dbReference>
<feature type="region of interest" description="Disordered" evidence="8">
    <location>
        <begin position="663"/>
        <end position="684"/>
    </location>
</feature>
<keyword evidence="4" id="KW-0012">Acyltransferase</keyword>
<feature type="compositionally biased region" description="Polar residues" evidence="8">
    <location>
        <begin position="997"/>
        <end position="1010"/>
    </location>
</feature>
<keyword evidence="9" id="KW-0472">Membrane</keyword>
<feature type="transmembrane region" description="Helical" evidence="9">
    <location>
        <begin position="246"/>
        <end position="272"/>
    </location>
</feature>
<evidence type="ECO:0000256" key="2">
    <source>
        <dbReference type="ARBA" id="ARBA00005189"/>
    </source>
</evidence>
<dbReference type="PANTHER" id="PTHR31650">
    <property type="entry name" value="O-ACYLTRANSFERASE (WSD1-LIKE) FAMILY PROTEIN"/>
    <property type="match status" value="1"/>
</dbReference>
<comment type="similarity">
    <text evidence="5">In the N-terminal section; belongs to the long-chain O-acyltransferase family.</text>
</comment>
<dbReference type="PANTHER" id="PTHR31650:SF1">
    <property type="entry name" value="WAX ESTER SYNTHASE_DIACYLGLYCEROL ACYLTRANSFERASE 4-RELATED"/>
    <property type="match status" value="1"/>
</dbReference>
<evidence type="ECO:0000256" key="8">
    <source>
        <dbReference type="SAM" id="MobiDB-lite"/>
    </source>
</evidence>
<evidence type="ECO:0000313" key="13">
    <source>
        <dbReference type="Proteomes" id="UP001233999"/>
    </source>
</evidence>
<feature type="compositionally biased region" description="Polar residues" evidence="8">
    <location>
        <begin position="1021"/>
        <end position="1035"/>
    </location>
</feature>
<dbReference type="GO" id="GO:0005886">
    <property type="term" value="C:plasma membrane"/>
    <property type="evidence" value="ECO:0007669"/>
    <property type="project" value="TreeGrafter"/>
</dbReference>
<comment type="pathway">
    <text evidence="1">Glycerolipid metabolism; triacylglycerol biosynthesis.</text>
</comment>
<keyword evidence="9" id="KW-0812">Transmembrane</keyword>
<gene>
    <name evidence="12" type="ORF">L9F63_000766</name>
</gene>
<evidence type="ECO:0000256" key="4">
    <source>
        <dbReference type="ARBA" id="ARBA00023315"/>
    </source>
</evidence>
<feature type="transmembrane region" description="Helical" evidence="9">
    <location>
        <begin position="22"/>
        <end position="39"/>
    </location>
</feature>
<feature type="transmembrane region" description="Helical" evidence="9">
    <location>
        <begin position="45"/>
        <end position="67"/>
    </location>
</feature>
<dbReference type="EMBL" id="JASPKZ010000037">
    <property type="protein sequence ID" value="KAJ9601031.1"/>
    <property type="molecule type" value="Genomic_DNA"/>
</dbReference>
<dbReference type="InterPro" id="IPR045034">
    <property type="entry name" value="O-acyltransferase_WSD1-like"/>
</dbReference>
<feature type="region of interest" description="Disordered" evidence="8">
    <location>
        <begin position="1095"/>
        <end position="1132"/>
    </location>
</feature>
<feature type="domain" description="O-acyltransferase WSD1-like N-terminal" evidence="10">
    <location>
        <begin position="114"/>
        <end position="232"/>
    </location>
</feature>